<dbReference type="PANTHER" id="PTHR33710">
    <property type="entry name" value="BNAC02G09200D PROTEIN"/>
    <property type="match status" value="1"/>
</dbReference>
<dbReference type="SUPFAM" id="SSF56219">
    <property type="entry name" value="DNase I-like"/>
    <property type="match status" value="1"/>
</dbReference>
<keyword evidence="2" id="KW-0695">RNA-directed DNA polymerase</keyword>
<dbReference type="Gene3D" id="3.60.10.10">
    <property type="entry name" value="Endonuclease/exonuclease/phosphatase"/>
    <property type="match status" value="1"/>
</dbReference>
<dbReference type="PANTHER" id="PTHR33710:SF64">
    <property type="entry name" value="ENDONUCLEASE_EXONUCLEASE_PHOSPHATASE DOMAIN-CONTAINING PROTEIN"/>
    <property type="match status" value="1"/>
</dbReference>
<reference evidence="2 3" key="1">
    <citation type="submission" date="2023-10" db="EMBL/GenBank/DDBJ databases">
        <title>Chromosome-scale genome assembly provides insights into flower coloration mechanisms of Canna indica.</title>
        <authorList>
            <person name="Li C."/>
        </authorList>
    </citation>
    <scope>NUCLEOTIDE SEQUENCE [LARGE SCALE GENOMIC DNA]</scope>
    <source>
        <tissue evidence="2">Flower</tissue>
    </source>
</reference>
<gene>
    <name evidence="2" type="ORF">Cni_G03202</name>
</gene>
<keyword evidence="3" id="KW-1185">Reference proteome</keyword>
<dbReference type="GO" id="GO:0003964">
    <property type="term" value="F:RNA-directed DNA polymerase activity"/>
    <property type="evidence" value="ECO:0007669"/>
    <property type="project" value="UniProtKB-KW"/>
</dbReference>
<dbReference type="Proteomes" id="UP001327560">
    <property type="component" value="Chromosome 1"/>
</dbReference>
<keyword evidence="2" id="KW-0808">Transferase</keyword>
<evidence type="ECO:0000313" key="2">
    <source>
        <dbReference type="EMBL" id="WOK94500.1"/>
    </source>
</evidence>
<name>A0AAQ3Q0X8_9LILI</name>
<accession>A0AAQ3Q0X8</accession>
<dbReference type="EMBL" id="CP136890">
    <property type="protein sequence ID" value="WOK94500.1"/>
    <property type="molecule type" value="Genomic_DNA"/>
</dbReference>
<dbReference type="AlphaFoldDB" id="A0AAQ3Q0X8"/>
<keyword evidence="2" id="KW-0548">Nucleotidyltransferase</keyword>
<evidence type="ECO:0000256" key="1">
    <source>
        <dbReference type="SAM" id="Coils"/>
    </source>
</evidence>
<organism evidence="2 3">
    <name type="scientific">Canna indica</name>
    <name type="common">Indian-shot</name>
    <dbReference type="NCBI Taxonomy" id="4628"/>
    <lineage>
        <taxon>Eukaryota</taxon>
        <taxon>Viridiplantae</taxon>
        <taxon>Streptophyta</taxon>
        <taxon>Embryophyta</taxon>
        <taxon>Tracheophyta</taxon>
        <taxon>Spermatophyta</taxon>
        <taxon>Magnoliopsida</taxon>
        <taxon>Liliopsida</taxon>
        <taxon>Zingiberales</taxon>
        <taxon>Cannaceae</taxon>
        <taxon>Canna</taxon>
    </lineage>
</organism>
<keyword evidence="1" id="KW-0175">Coiled coil</keyword>
<dbReference type="InterPro" id="IPR036691">
    <property type="entry name" value="Endo/exonu/phosph_ase_sf"/>
</dbReference>
<evidence type="ECO:0000313" key="3">
    <source>
        <dbReference type="Proteomes" id="UP001327560"/>
    </source>
</evidence>
<feature type="coiled-coil region" evidence="1">
    <location>
        <begin position="161"/>
        <end position="195"/>
    </location>
</feature>
<protein>
    <submittedName>
        <fullName evidence="2">LINE-1 reverse transcriptase-like</fullName>
    </submittedName>
</protein>
<sequence length="397" mass="46005">MTIHNEERLNCMGNSVDLRNFSRFIADMGLIDTPLSGSPFTWTNNQNPPSLAKLDRILISNSLALAFPELFGRVGDRKLSDHHPLILRMAPDRHKGIPPFRIEISWLLCDQFGDIIKAGLCSPHNRISSLSASQQAPALTKWLSNWKSLRRIILDWDKTRKRKWKEKRIRAEDRLQNLNQRADSSSLSSAELEELKQAKAFLDKVYNNECIYWRQRAKQRWLREGDRNFIYFHLCASNEHRRNLISTISVSGTLLSNWGDIASAFRDFYVGLLGSNVSPLLRPRWSALYQNSHMEHLPLDDPFTMSEVYDVIKNAKHFKSPGPDRLTMEFYSKLWPIIGDQLYNSMQWPACGSWSHWDHICSLQSWVPFHGAPPHSLWLLVLVIGEWHAVSLFLFIK</sequence>
<proteinExistence type="predicted"/>